<protein>
    <submittedName>
        <fullName evidence="1">Uncharacterized protein</fullName>
    </submittedName>
</protein>
<organism evidence="1 2">
    <name type="scientific">Rhizobium etli</name>
    <dbReference type="NCBI Taxonomy" id="29449"/>
    <lineage>
        <taxon>Bacteria</taxon>
        <taxon>Pseudomonadati</taxon>
        <taxon>Pseudomonadota</taxon>
        <taxon>Alphaproteobacteria</taxon>
        <taxon>Hyphomicrobiales</taxon>
        <taxon>Rhizobiaceae</taxon>
        <taxon>Rhizobium/Agrobacterium group</taxon>
        <taxon>Rhizobium</taxon>
    </lineage>
</organism>
<gene>
    <name evidence="1" type="ORF">NXC12_PD00097</name>
</gene>
<name>A0AAN1BLH6_RHIET</name>
<evidence type="ECO:0000313" key="1">
    <source>
        <dbReference type="EMBL" id="ARQ13206.1"/>
    </source>
</evidence>
<geneLocation type="plasmid" evidence="2">
    <name>pretnxc12d</name>
</geneLocation>
<dbReference type="EMBL" id="CP020910">
    <property type="protein sequence ID" value="ARQ13206.1"/>
    <property type="molecule type" value="Genomic_DNA"/>
</dbReference>
<keyword evidence="1" id="KW-0614">Plasmid</keyword>
<reference evidence="1 2" key="1">
    <citation type="submission" date="2017-04" db="EMBL/GenBank/DDBJ databases">
        <title>Complete genome sequences of Rhizobium genomic linages associated to common bean (phaseolus vulgaris).</title>
        <authorList>
            <person name="Santamaria R.I."/>
            <person name="Bustos P."/>
            <person name="Perez-Carrascal O."/>
            <person name="Martinez-Flores I."/>
            <person name="Juarez S."/>
            <person name="Lozano L."/>
            <person name="Miranda F."/>
            <person name="Vinuesa P."/>
            <person name="Martinez-Romero E."/>
            <person name="Cevallos M.A."/>
            <person name="Romero D."/>
            <person name="Davila G."/>
            <person name="Gonzalez V."/>
        </authorList>
    </citation>
    <scope>NUCLEOTIDE SEQUENCE [LARGE SCALE GENOMIC DNA]</scope>
    <source>
        <strain evidence="1 2">NXC12</strain>
        <plasmid evidence="2">pretnxc12d</plasmid>
    </source>
</reference>
<dbReference type="AlphaFoldDB" id="A0AAN1BLH6"/>
<sequence length="128" mass="14013">MQRVGEISRRARTWAQVDCVRLGASPSTSMIDADQCIIAKNADCSAGRTTMAKGLRMIIEHQSATTSFLKSALSADMEPAEQIETHIPHIFSQVIGPTLRPLQASIGVKTITLEFEVENRNHLGADHQ</sequence>
<accession>A0AAN1BLH6</accession>
<evidence type="ECO:0000313" key="2">
    <source>
        <dbReference type="Proteomes" id="UP000194159"/>
    </source>
</evidence>
<dbReference type="Proteomes" id="UP000194159">
    <property type="component" value="Plasmid pRetNXC12d"/>
</dbReference>
<proteinExistence type="predicted"/>